<keyword evidence="3 9" id="KW-0808">Transferase</keyword>
<feature type="transmembrane region" description="Helical" evidence="8">
    <location>
        <begin position="254"/>
        <end position="274"/>
    </location>
</feature>
<accession>A0A7W7MSS9</accession>
<organism evidence="9 10">
    <name type="scientific">Actinoplanes digitatis</name>
    <dbReference type="NCBI Taxonomy" id="1868"/>
    <lineage>
        <taxon>Bacteria</taxon>
        <taxon>Bacillati</taxon>
        <taxon>Actinomycetota</taxon>
        <taxon>Actinomycetes</taxon>
        <taxon>Micromonosporales</taxon>
        <taxon>Micromonosporaceae</taxon>
        <taxon>Actinoplanes</taxon>
    </lineage>
</organism>
<dbReference type="GO" id="GO:0005886">
    <property type="term" value="C:plasma membrane"/>
    <property type="evidence" value="ECO:0007669"/>
    <property type="project" value="UniProtKB-SubCell"/>
</dbReference>
<dbReference type="RefSeq" id="WP_239087390.1">
    <property type="nucleotide sequence ID" value="NZ_BOMK01000022.1"/>
</dbReference>
<keyword evidence="5 8" id="KW-1133">Transmembrane helix</keyword>
<dbReference type="InterPro" id="IPR018584">
    <property type="entry name" value="GT87"/>
</dbReference>
<evidence type="ECO:0000313" key="9">
    <source>
        <dbReference type="EMBL" id="MBB4765621.1"/>
    </source>
</evidence>
<feature type="transmembrane region" description="Helical" evidence="8">
    <location>
        <begin position="161"/>
        <end position="184"/>
    </location>
</feature>
<keyword evidence="6 8" id="KW-0472">Membrane</keyword>
<dbReference type="EC" id="2.4.1.-" evidence="9"/>
<comment type="similarity">
    <text evidence="7">Belongs to the glycosyltransferase 87 family.</text>
</comment>
<feature type="transmembrane region" description="Helical" evidence="8">
    <location>
        <begin position="80"/>
        <end position="101"/>
    </location>
</feature>
<dbReference type="AlphaFoldDB" id="A0A7W7MSS9"/>
<gene>
    <name evidence="9" type="ORF">BJ971_006177</name>
</gene>
<evidence type="ECO:0000256" key="2">
    <source>
        <dbReference type="ARBA" id="ARBA00022475"/>
    </source>
</evidence>
<evidence type="ECO:0000256" key="1">
    <source>
        <dbReference type="ARBA" id="ARBA00004651"/>
    </source>
</evidence>
<evidence type="ECO:0000256" key="4">
    <source>
        <dbReference type="ARBA" id="ARBA00022692"/>
    </source>
</evidence>
<evidence type="ECO:0000313" key="10">
    <source>
        <dbReference type="Proteomes" id="UP000578112"/>
    </source>
</evidence>
<evidence type="ECO:0000256" key="3">
    <source>
        <dbReference type="ARBA" id="ARBA00022679"/>
    </source>
</evidence>
<reference evidence="9 10" key="1">
    <citation type="submission" date="2020-08" db="EMBL/GenBank/DDBJ databases">
        <title>Sequencing the genomes of 1000 actinobacteria strains.</title>
        <authorList>
            <person name="Klenk H.-P."/>
        </authorList>
    </citation>
    <scope>NUCLEOTIDE SEQUENCE [LARGE SCALE GENOMIC DNA]</scope>
    <source>
        <strain evidence="9 10">DSM 43149</strain>
    </source>
</reference>
<comment type="subcellular location">
    <subcellularLocation>
        <location evidence="1">Cell membrane</location>
        <topology evidence="1">Multi-pass membrane protein</topology>
    </subcellularLocation>
</comment>
<dbReference type="Proteomes" id="UP000578112">
    <property type="component" value="Unassembled WGS sequence"/>
</dbReference>
<evidence type="ECO:0000256" key="7">
    <source>
        <dbReference type="ARBA" id="ARBA00024033"/>
    </source>
</evidence>
<keyword evidence="4 8" id="KW-0812">Transmembrane</keyword>
<name>A0A7W7MSS9_9ACTN</name>
<evidence type="ECO:0000256" key="6">
    <source>
        <dbReference type="ARBA" id="ARBA00023136"/>
    </source>
</evidence>
<feature type="transmembrane region" description="Helical" evidence="8">
    <location>
        <begin position="113"/>
        <end position="129"/>
    </location>
</feature>
<dbReference type="GO" id="GO:0016758">
    <property type="term" value="F:hexosyltransferase activity"/>
    <property type="evidence" value="ECO:0007669"/>
    <property type="project" value="InterPro"/>
</dbReference>
<protein>
    <submittedName>
        <fullName evidence="9">Alpha-1,2-mannosyltransferase</fullName>
        <ecNumber evidence="9">2.4.1.-</ecNumber>
    </submittedName>
</protein>
<feature type="transmembrane region" description="Helical" evidence="8">
    <location>
        <begin position="135"/>
        <end position="154"/>
    </location>
</feature>
<keyword evidence="9" id="KW-0328">Glycosyltransferase</keyword>
<sequence>MTRRASIIAALVALTAAVLAWSSFYHRFFDSRVYSGAVRYWFREDGMVYDWLQPGTPYGFTYPPFAGIVMSPMAYLPYPLILVIASLATVASTALVTWWLVRGMVHRAGWTPWFAGTVAVALALCFEPVRETFSFGQVNTLLLALVVGDVLFGVARGRRWAGVGIGLATAIKLTPAVFILYLLVTRQWRAAGTAIGTAAAATLVAAGLFPAASREFWTAALWDTNRVGNLEYLSNQSLRGMLARLPVDTVEARLWVACVLVALGLWFVRVRAAARLGDHLGGLALTGVVGCLISPVSWVHHCVWLLPAIVRCVDAGLSSGRDRRQLWLGGAAYLVLSSRLTWLWENGPRPPLAVVGSNLYVWFGIALLIWMPLGEPTGTPRIRRAAAEPALGSGSGPPQ</sequence>
<feature type="transmembrane region" description="Helical" evidence="8">
    <location>
        <begin position="350"/>
        <end position="373"/>
    </location>
</feature>
<feature type="transmembrane region" description="Helical" evidence="8">
    <location>
        <begin position="190"/>
        <end position="209"/>
    </location>
</feature>
<dbReference type="Pfam" id="PF09594">
    <property type="entry name" value="GT87"/>
    <property type="match status" value="1"/>
</dbReference>
<evidence type="ECO:0000256" key="5">
    <source>
        <dbReference type="ARBA" id="ARBA00022989"/>
    </source>
</evidence>
<keyword evidence="10" id="KW-1185">Reference proteome</keyword>
<proteinExistence type="inferred from homology"/>
<comment type="caution">
    <text evidence="9">The sequence shown here is derived from an EMBL/GenBank/DDBJ whole genome shotgun (WGS) entry which is preliminary data.</text>
</comment>
<keyword evidence="2" id="KW-1003">Cell membrane</keyword>
<feature type="transmembrane region" description="Helical" evidence="8">
    <location>
        <begin position="280"/>
        <end position="306"/>
    </location>
</feature>
<evidence type="ECO:0000256" key="8">
    <source>
        <dbReference type="SAM" id="Phobius"/>
    </source>
</evidence>
<dbReference type="EMBL" id="JACHNH010000001">
    <property type="protein sequence ID" value="MBB4765621.1"/>
    <property type="molecule type" value="Genomic_DNA"/>
</dbReference>